<keyword evidence="6 12" id="KW-0472">Membrane</keyword>
<dbReference type="InterPro" id="IPR052029">
    <property type="entry name" value="PpiD_chaperone"/>
</dbReference>
<reference evidence="14 15" key="1">
    <citation type="submission" date="2018-06" db="EMBL/GenBank/DDBJ databases">
        <authorList>
            <consortium name="Pathogen Informatics"/>
            <person name="Doyle S."/>
        </authorList>
    </citation>
    <scope>NUCLEOTIDE SEQUENCE [LARGE SCALE GENOMIC DNA]</scope>
    <source>
        <strain evidence="14 15">NCTC10699</strain>
    </source>
</reference>
<keyword evidence="4 12" id="KW-0812">Transmembrane</keyword>
<dbReference type="GO" id="GO:0003755">
    <property type="term" value="F:peptidyl-prolyl cis-trans isomerase activity"/>
    <property type="evidence" value="ECO:0007669"/>
    <property type="project" value="UniProtKB-KW"/>
</dbReference>
<name>A0A379B6W8_9PAST</name>
<feature type="domain" description="PpiC" evidence="13">
    <location>
        <begin position="266"/>
        <end position="356"/>
    </location>
</feature>
<keyword evidence="7" id="KW-0143">Chaperone</keyword>
<dbReference type="Proteomes" id="UP000254280">
    <property type="component" value="Unassembled WGS sequence"/>
</dbReference>
<dbReference type="Gene3D" id="1.10.4030.10">
    <property type="entry name" value="Porin chaperone SurA, peptide-binding domain"/>
    <property type="match status" value="1"/>
</dbReference>
<keyword evidence="15" id="KW-1185">Reference proteome</keyword>
<evidence type="ECO:0000256" key="4">
    <source>
        <dbReference type="ARBA" id="ARBA00022692"/>
    </source>
</evidence>
<protein>
    <recommendedName>
        <fullName evidence="9">Periplasmic chaperone PpiD</fullName>
    </recommendedName>
    <alternativeName>
        <fullName evidence="10">Periplasmic folding chaperone</fullName>
    </alternativeName>
</protein>
<dbReference type="SUPFAM" id="SSF54534">
    <property type="entry name" value="FKBP-like"/>
    <property type="match status" value="1"/>
</dbReference>
<dbReference type="SUPFAM" id="SSF109998">
    <property type="entry name" value="Triger factor/SurA peptide-binding domain-like"/>
    <property type="match status" value="1"/>
</dbReference>
<proteinExistence type="inferred from homology"/>
<comment type="similarity">
    <text evidence="8">Belongs to the PpiD chaperone family.</text>
</comment>
<evidence type="ECO:0000256" key="6">
    <source>
        <dbReference type="ARBA" id="ARBA00023136"/>
    </source>
</evidence>
<evidence type="ECO:0000256" key="3">
    <source>
        <dbReference type="ARBA" id="ARBA00022519"/>
    </source>
</evidence>
<evidence type="ECO:0000256" key="11">
    <source>
        <dbReference type="PROSITE-ProRule" id="PRU00278"/>
    </source>
</evidence>
<gene>
    <name evidence="14" type="primary">ppiD</name>
    <name evidence="14" type="ORF">NCTC10699_01617</name>
</gene>
<dbReference type="OrthoDB" id="9812372at2"/>
<dbReference type="InterPro" id="IPR046357">
    <property type="entry name" value="PPIase_dom_sf"/>
</dbReference>
<keyword evidence="3" id="KW-0997">Cell inner membrane</keyword>
<dbReference type="Pfam" id="PF00639">
    <property type="entry name" value="Rotamase"/>
    <property type="match status" value="1"/>
</dbReference>
<keyword evidence="5 12" id="KW-1133">Transmembrane helix</keyword>
<comment type="subcellular location">
    <subcellularLocation>
        <location evidence="1">Cell inner membrane</location>
        <topology evidence="1">Single-pass type II membrane protein</topology>
        <orientation evidence="1">Periplasmic side</orientation>
    </subcellularLocation>
</comment>
<sequence length="616" mass="68587">MLMEKFHAASNSIIWKLIMGLIGVSFVLSGVAGYMFTQVDTSAAKVNGVEIPQQMFLQQYNNEYQALSQQLGAQFAAVADSPEFVNGLRKNILNRLIDQELLRQYSEDLKLGISDAQIKQEIVSMPSLQTDGKFNNNLYQQMLAANGISSDSYAALVREALRLEQLQAGLVSSDFVVPIQAETLAKLFFQRREVRLATFPLADEIAKQTVSEQEMQTYYKENRSAFAAPELVKVQYIDLTRTLAEKNLNVTDVEISQYYQDNKAQYMSQRLAHIQVPTEQEAQTLYADLQKGESFTQLAKLYSTDKISGANGGDLDWVTPGMMPPEFEAAASQLDVGQYSQPVKVDNAYHIIKLEDEKVRSLDEVKNEIAAKIRNELAVNAFYTLEKQVNEKAFEHPDSLENAAKAADVSMQETAYFSRQNIPAELNYANVVSTIFDSDITQGGANSEAINVGDQHSIVVRVVDHKPEGIRQFEEAKADIANYLKRQKAEALVLEKAQKLVQGLSSATIQESAVNFSEPQSLVYAENKDPMLNNVIFAMAKPTDNKATYGVARDSNGDVAIVALQKVEDGKLSAEQLAAFNMQLQQARQAALHNTVLVALRNKAKVEINEEFMKQE</sequence>
<evidence type="ECO:0000313" key="14">
    <source>
        <dbReference type="EMBL" id="SUB33978.1"/>
    </source>
</evidence>
<keyword evidence="2" id="KW-1003">Cell membrane</keyword>
<evidence type="ECO:0000256" key="5">
    <source>
        <dbReference type="ARBA" id="ARBA00022989"/>
    </source>
</evidence>
<dbReference type="GO" id="GO:0005886">
    <property type="term" value="C:plasma membrane"/>
    <property type="evidence" value="ECO:0007669"/>
    <property type="project" value="UniProtKB-SubCell"/>
</dbReference>
<dbReference type="PANTHER" id="PTHR47529:SF1">
    <property type="entry name" value="PERIPLASMIC CHAPERONE PPID"/>
    <property type="match status" value="1"/>
</dbReference>
<evidence type="ECO:0000256" key="9">
    <source>
        <dbReference type="ARBA" id="ARBA00040743"/>
    </source>
</evidence>
<dbReference type="EMBL" id="UGSS01000002">
    <property type="protein sequence ID" value="SUB33978.1"/>
    <property type="molecule type" value="Genomic_DNA"/>
</dbReference>
<evidence type="ECO:0000256" key="1">
    <source>
        <dbReference type="ARBA" id="ARBA00004382"/>
    </source>
</evidence>
<dbReference type="PROSITE" id="PS50198">
    <property type="entry name" value="PPIC_PPIASE_2"/>
    <property type="match status" value="1"/>
</dbReference>
<keyword evidence="11" id="KW-0697">Rotamase</keyword>
<dbReference type="NCBIfam" id="NF008054">
    <property type="entry name" value="PRK10788.1"/>
    <property type="match status" value="1"/>
</dbReference>
<organism evidence="14 15">
    <name type="scientific">[Pasteurella] mairii</name>
    <dbReference type="NCBI Taxonomy" id="757"/>
    <lineage>
        <taxon>Bacteria</taxon>
        <taxon>Pseudomonadati</taxon>
        <taxon>Pseudomonadota</taxon>
        <taxon>Gammaproteobacteria</taxon>
        <taxon>Pasteurellales</taxon>
        <taxon>Pasteurellaceae</taxon>
    </lineage>
</organism>
<evidence type="ECO:0000256" key="10">
    <source>
        <dbReference type="ARBA" id="ARBA00042775"/>
    </source>
</evidence>
<evidence type="ECO:0000256" key="7">
    <source>
        <dbReference type="ARBA" id="ARBA00023186"/>
    </source>
</evidence>
<evidence type="ECO:0000259" key="13">
    <source>
        <dbReference type="PROSITE" id="PS50198"/>
    </source>
</evidence>
<evidence type="ECO:0000256" key="12">
    <source>
        <dbReference type="SAM" id="Phobius"/>
    </source>
</evidence>
<feature type="transmembrane region" description="Helical" evidence="12">
    <location>
        <begin position="12"/>
        <end position="36"/>
    </location>
</feature>
<dbReference type="InterPro" id="IPR027304">
    <property type="entry name" value="Trigger_fact/SurA_dom_sf"/>
</dbReference>
<dbReference type="Gene3D" id="3.10.50.40">
    <property type="match status" value="1"/>
</dbReference>
<evidence type="ECO:0000256" key="8">
    <source>
        <dbReference type="ARBA" id="ARBA00038408"/>
    </source>
</evidence>
<dbReference type="Pfam" id="PF13624">
    <property type="entry name" value="SurA_N_3"/>
    <property type="match status" value="1"/>
</dbReference>
<dbReference type="PANTHER" id="PTHR47529">
    <property type="entry name" value="PEPTIDYL-PROLYL CIS-TRANS ISOMERASE D"/>
    <property type="match status" value="1"/>
</dbReference>
<evidence type="ECO:0000313" key="15">
    <source>
        <dbReference type="Proteomes" id="UP000254280"/>
    </source>
</evidence>
<keyword evidence="11 14" id="KW-0413">Isomerase</keyword>
<dbReference type="AlphaFoldDB" id="A0A379B6W8"/>
<dbReference type="InterPro" id="IPR000297">
    <property type="entry name" value="PPIase_PpiC"/>
</dbReference>
<accession>A0A379B6W8</accession>
<evidence type="ECO:0000256" key="2">
    <source>
        <dbReference type="ARBA" id="ARBA00022475"/>
    </source>
</evidence>